<dbReference type="Pfam" id="PF04773">
    <property type="entry name" value="FecR"/>
    <property type="match status" value="1"/>
</dbReference>
<accession>A0A2W5H2F9</accession>
<dbReference type="Proteomes" id="UP000249645">
    <property type="component" value="Unassembled WGS sequence"/>
</dbReference>
<comment type="caution">
    <text evidence="4">The sequence shown here is derived from an EMBL/GenBank/DDBJ whole genome shotgun (WGS) entry which is preliminary data.</text>
</comment>
<dbReference type="AlphaFoldDB" id="A0A2W5H2F9"/>
<dbReference type="InterPro" id="IPR006860">
    <property type="entry name" value="FecR"/>
</dbReference>
<protein>
    <recommendedName>
        <fullName evidence="6">Anti-FecI sigma factor, FecR</fullName>
    </recommendedName>
</protein>
<feature type="transmembrane region" description="Helical" evidence="1">
    <location>
        <begin position="93"/>
        <end position="113"/>
    </location>
</feature>
<evidence type="ECO:0000259" key="2">
    <source>
        <dbReference type="Pfam" id="PF04773"/>
    </source>
</evidence>
<dbReference type="GO" id="GO:0016989">
    <property type="term" value="F:sigma factor antagonist activity"/>
    <property type="evidence" value="ECO:0007669"/>
    <property type="project" value="TreeGrafter"/>
</dbReference>
<gene>
    <name evidence="4" type="ORF">DI598_06970</name>
</gene>
<keyword evidence="1" id="KW-0472">Membrane</keyword>
<proteinExistence type="predicted"/>
<sequence>MQEDNRDRSYRMANLVAKFMRGNLTTEESEELDAWLEEDPKNRAFFEDINDPKWQKKSFEFFDRTNEDEAWESVVLRVKEEDRKERRNRNKRLYIAAALLLLLLLTGLSFLFVKKTPPLGKSAYGDEIEPGFAHAVLFVSDKKFDITSNRNERIDEVASTQNGWLVYATGNSKPISTHRLQVPEKGTYAVVLQDGTRVWLNAGSSLSYPSRFTGPERVVELTGEGFFAVAKDTKHPFRVHCQGTVTEAIGTAFNVEGYHEAVTTTLVEGRVKVSSPTGQAFLDPGHSTTFNSKSMPQTTTTDTSLATGWKNGNFVFLHTDFQDVMAQISNWYGVDIAYRDGFQPKGVSFTGEMSRKEPISKLLSLMEMTGIASFKVSGNTLNIYTATGNTGR</sequence>
<keyword evidence="1" id="KW-0812">Transmembrane</keyword>
<evidence type="ECO:0008006" key="6">
    <source>
        <dbReference type="Google" id="ProtNLM"/>
    </source>
</evidence>
<evidence type="ECO:0000313" key="4">
    <source>
        <dbReference type="EMBL" id="PZP49832.1"/>
    </source>
</evidence>
<feature type="domain" description="FecR protein" evidence="2">
    <location>
        <begin position="181"/>
        <end position="272"/>
    </location>
</feature>
<evidence type="ECO:0000259" key="3">
    <source>
        <dbReference type="Pfam" id="PF16344"/>
    </source>
</evidence>
<dbReference type="Gene3D" id="3.55.50.30">
    <property type="match status" value="1"/>
</dbReference>
<name>A0A2W5H2F9_9SPHI</name>
<dbReference type="PANTHER" id="PTHR30273">
    <property type="entry name" value="PERIPLASMIC SIGNAL SENSOR AND SIGMA FACTOR ACTIVATOR FECR-RELATED"/>
    <property type="match status" value="1"/>
</dbReference>
<feature type="domain" description="Protein FecR C-terminal" evidence="3">
    <location>
        <begin position="314"/>
        <end position="382"/>
    </location>
</feature>
<dbReference type="InterPro" id="IPR012373">
    <property type="entry name" value="Ferrdict_sens_TM"/>
</dbReference>
<evidence type="ECO:0000256" key="1">
    <source>
        <dbReference type="SAM" id="Phobius"/>
    </source>
</evidence>
<evidence type="ECO:0000313" key="5">
    <source>
        <dbReference type="Proteomes" id="UP000249645"/>
    </source>
</evidence>
<dbReference type="PANTHER" id="PTHR30273:SF2">
    <property type="entry name" value="PROTEIN FECR"/>
    <property type="match status" value="1"/>
</dbReference>
<dbReference type="Pfam" id="PF16344">
    <property type="entry name" value="FecR_C"/>
    <property type="match status" value="1"/>
</dbReference>
<dbReference type="InterPro" id="IPR032508">
    <property type="entry name" value="FecR_C"/>
</dbReference>
<organism evidence="4 5">
    <name type="scientific">Pseudopedobacter saltans</name>
    <dbReference type="NCBI Taxonomy" id="151895"/>
    <lineage>
        <taxon>Bacteria</taxon>
        <taxon>Pseudomonadati</taxon>
        <taxon>Bacteroidota</taxon>
        <taxon>Sphingobacteriia</taxon>
        <taxon>Sphingobacteriales</taxon>
        <taxon>Sphingobacteriaceae</taxon>
        <taxon>Pseudopedobacter</taxon>
    </lineage>
</organism>
<dbReference type="EMBL" id="QFOI01000093">
    <property type="protein sequence ID" value="PZP49832.1"/>
    <property type="molecule type" value="Genomic_DNA"/>
</dbReference>
<dbReference type="Gene3D" id="2.60.120.1440">
    <property type="match status" value="1"/>
</dbReference>
<keyword evidence="1" id="KW-1133">Transmembrane helix</keyword>
<reference evidence="4 5" key="1">
    <citation type="submission" date="2017-11" db="EMBL/GenBank/DDBJ databases">
        <title>Infants hospitalized years apart are colonized by the same room-sourced microbial strains.</title>
        <authorList>
            <person name="Brooks B."/>
            <person name="Olm M.R."/>
            <person name="Firek B.A."/>
            <person name="Baker R."/>
            <person name="Thomas B.C."/>
            <person name="Morowitz M.J."/>
            <person name="Banfield J.F."/>
        </authorList>
    </citation>
    <scope>NUCLEOTIDE SEQUENCE [LARGE SCALE GENOMIC DNA]</scope>
    <source>
        <strain evidence="4">S2_009_000_R2_76</strain>
    </source>
</reference>